<dbReference type="GO" id="GO:0005261">
    <property type="term" value="F:monoatomic cation channel activity"/>
    <property type="evidence" value="ECO:0007669"/>
    <property type="project" value="TreeGrafter"/>
</dbReference>
<dbReference type="Proteomes" id="UP000629468">
    <property type="component" value="Unassembled WGS sequence"/>
</dbReference>
<name>A0A8H7EYC0_AGABI</name>
<sequence length="2709" mass="297999">MLSPEPESSSQKKRFQLLRSSTADSESSTPQARWDHLRQQILPANKRPETPPLPPTSTLRFSSASTPHLPLVPHAAASTTSLITRPASRSTTPKPNSSRLALAATKLGFKQVVDHAREAAVDENRRFGEDILRTCWAARSVDPSFHGSKGRGASGTNADHFIGSGYTNSSTHARTKTTMSSFASSSISFAFPATPSASVLNMKPSQASSLSINSGASGNISSSTTATTVATTMITPTVKHLHAILWQSLGTSSNSLRSAYLPHESFVLSSLLLPFVSPIGSEARIEEERWLSMDAFEVLVKSFEPASELASAERCTWCTQAVSALTTPSPLRSRILTQLWSLTEPAENKHVVLTPECIKTIASAVFMLFPIISPPPSYPQNQSRYPHRPESPPPLPNQQQQTSNDIDIAKEILDHLRSGGIIDEDACELEYGMKRKKNENYGLSWDVKSDSAEMVRKLMVSEASLACLEVCEVDVKVYLINNVIQEYWEPLPQASITPIQKAISSNRIKVFCNGILEGLICAPAHEMGYDTRNMVINKIVKILQANVIPELTSILGSSPIGSSPTSHSSFHSPISESASSPSFSTPSFPPSSSSQKNNTTKKGKGKEKAKEKCQGEVQHRQQRRISTFSVFGGEGMEKEEEAKKAVIKTLLELVCCSSNSAGGSGDWMIFSPTVDKFGNGKWAKNVIENWFIGSGAAVPPPLLVLEEEGEGEGEGEWRSHWRNSLKQMLTHLVTNADWKVVIRVLMGIAEKMGDNTRTEVFRSVFGTLIDRILHDPPPTHLLITSPHSSSHNTGGLHSRSSSYQSDISLPPIVSSPISMTATATSVTTLLQTLSTLLPTIFFKPLFTLSAMDMKSEYSVLSISNALGNVYGLAGVVKDWWVRDDEMISVALMSDIPGGGRKKGGDEAKDKSRSSLAGRRSGDEAEKSRRGGEGERLGQTCVLVELVNKLRMIRRLRDDLQASGGNTEEIVKLLGSESARLNLIKFVTGLEVRLAVLIEAKEQIQRISPTQRMLYCILFREIRLLTRSLRPVPWLGIVLRWFEEYFNDWVDGNEWDEGIENVVEEIKEVYVLAKGSVGSSRNRRTTYYMMPGSTSTTTTSGKETTGEGELNVPEMLGETLKLVNSLSTGFVPRIIKLLFTVSTLLGTHDWARVAPIVWRSRLLLVDSDSSSVEGKKKNDIRSLMPSVCYLVMQCAEKNPLGFRGMVEVDMRSSDDTTRLESVQKVNQLIHWRFQLLSDSNAILTDRTHRPFKLARAPLPFVPTDMGSPIYIHNDNAEEADPVWALHHTTTRTKAKQKTMRGIGGPGTGSHSGGIGSVGTGGTGVGGGGTTATTKNTIPAELKKQLVEIGWVNDDGDEDGKEIWIRTPISMLPIGQIGKLDMQRLPSRHQSYHAIPQPDSPSNSPQQQNSATTSQLNPLMTSSNSKGAKSDSDGGDLLRRNSSSGGPTYAKRRAVFVPPLSLIFKVLAMMVYDSNFSVAASARDTLVDLMRNDSGLLLRPILDLFCDEQGQESPGPRDSQKDVAQAVNILTALLHAKHMLPPPMVHAIFNNLAGFLKHALKQSDPMSLYSWKGEKKEKRDDTLNNFALTVPIMAKLAKHVGELSIREIRKSKMEHFLIPYSTLWFKHMGVPNGTMFPKGLGMGEMVVRDESYASIEKGAVEREERLNRKMVDVMMIRIAQNMLFVDMLRQNAQDVVLVRKSMPRFFVPSAEQGGSEEDDGRVLDLTDFVPFKKRKETRLGGTGKAEKLLDVLSLALARSYVTLVAQVFRCMSRNSNDREEIANFIDGLNRILLAHGDDTGIVGHVLIALMVATARFRRLFTSGGGYALFMPALAKVYAEAHPRIDITLAIEYAVYRFYSLQREAFLFQSLDAIALVVALPETNVKQYAARIYDLFYSLRAGVAPTNLDPAGIQGINQSQERQAFFFRAADETPQTFLTAIRRGDAQTNGQIFFDIPDPYENSRLKMEDFVKLFLTIIAHDANALRAQHFMRLFRHIAPHLYNASTHARNVLQDGLVALSNILLRTFSKSWAGEAVGAIRAGEAEIMDGSEGPEKKNNASSPNAMRLDFLFALIGVGEAGCLFPPQVVAKAIEIAKLILRDAPLDMLEPLSTFFADLTKLVVLRGELSKPKYVKPFLQDIIPIIRQYTALLDLTSLFETFTQVSASSPYANDIDFARLVTHEVCSAGLDTCDLINSDLANRNTRFINTLVSLLAESVFLRGADVIAELEKRRPSLYFLTRVILPLVLLLKTTDELDSDSGRLEASHRTALTSSWIRLLLYAMTACQRSARGSESLPLARSRSREKKSNDEKKWQIHLSTYTTSLQIIKVIVIRAGAEISTTFPDLWNRLAAFLKSALIDGNAHFALRPFGLDESSPSPSPTPSPRGSVHLSQSGQSPFFDLPNQSTPLAQPRVVDYALWSILHFLCTYRSPLRLQLRLFTLEKVVSLDQELKPQQRRTSPFATPTTPFASPITSPMSRRISASVFAKPRRSAMLSSADSSPQASRSPSMIHVPSTPSMHLTPGASETSTLTSGGELRIPGYQYVSPTMSPSRQGPGAYVQDGQGPRILHLGPTSPSALIPPATLSPSGGGSMGDSKLRVAAQSTKIQSSTLIRMTYHNIRAVQAFMGYDTLLPMPSLNAGLGISGIGMESDEVSVVTWTRRSALEAVLKEVKLLEEEFKELGVSDVEKAEEDFVFKEKATHDFKGSDETIHD</sequence>
<feature type="compositionally biased region" description="Polar residues" evidence="1">
    <location>
        <begin position="1409"/>
        <end position="1425"/>
    </location>
</feature>
<gene>
    <name evidence="3" type="ORF">Agabi119p4_7993</name>
</gene>
<accession>A0A8H7EYC0</accession>
<dbReference type="GO" id="GO:0034703">
    <property type="term" value="C:cation channel complex"/>
    <property type="evidence" value="ECO:0007669"/>
    <property type="project" value="TreeGrafter"/>
</dbReference>
<evidence type="ECO:0000256" key="1">
    <source>
        <dbReference type="SAM" id="MobiDB-lite"/>
    </source>
</evidence>
<feature type="compositionally biased region" description="Low complexity" evidence="1">
    <location>
        <begin position="2455"/>
        <end position="2471"/>
    </location>
</feature>
<comment type="caution">
    <text evidence="3">The sequence shown here is derived from an EMBL/GenBank/DDBJ whole genome shotgun (WGS) entry which is preliminary data.</text>
</comment>
<proteinExistence type="predicted"/>
<dbReference type="GO" id="GO:0055080">
    <property type="term" value="P:monoatomic cation homeostasis"/>
    <property type="evidence" value="ECO:0007669"/>
    <property type="project" value="TreeGrafter"/>
</dbReference>
<reference evidence="3 4" key="1">
    <citation type="journal article" name="Sci. Rep.">
        <title>Telomere-to-telomere assembled and centromere annotated genomes of the two main subspecies of the button mushroom Agaricus bisporus reveal especially polymorphic chromosome ends.</title>
        <authorList>
            <person name="Sonnenberg A.S.M."/>
            <person name="Sedaghat-Telgerd N."/>
            <person name="Lavrijssen B."/>
            <person name="Ohm R.A."/>
            <person name="Hendrickx P.M."/>
            <person name="Scholtmeijer K."/>
            <person name="Baars J.J.P."/>
            <person name="van Peer A."/>
        </authorList>
    </citation>
    <scope>NUCLEOTIDE SEQUENCE [LARGE SCALE GENOMIC DNA]</scope>
    <source>
        <strain evidence="3 4">H119_p4</strain>
    </source>
</reference>
<dbReference type="EMBL" id="JABXXO010000011">
    <property type="protein sequence ID" value="KAF7763456.1"/>
    <property type="molecule type" value="Genomic_DNA"/>
</dbReference>
<feature type="region of interest" description="Disordered" evidence="1">
    <location>
        <begin position="2488"/>
        <end position="2533"/>
    </location>
</feature>
<feature type="compositionally biased region" description="Basic and acidic residues" evidence="1">
    <location>
        <begin position="606"/>
        <end position="619"/>
    </location>
</feature>
<feature type="region of interest" description="Disordered" evidence="1">
    <location>
        <begin position="2369"/>
        <end position="2393"/>
    </location>
</feature>
<feature type="compositionally biased region" description="Basic and acidic residues" evidence="1">
    <location>
        <begin position="902"/>
        <end position="912"/>
    </location>
</feature>
<protein>
    <recommendedName>
        <fullName evidence="2">Protein UNC80 C-terminal domain-containing protein</fullName>
    </recommendedName>
</protein>
<feature type="region of interest" description="Disordered" evidence="1">
    <location>
        <begin position="2452"/>
        <end position="2471"/>
    </location>
</feature>
<dbReference type="InterPro" id="IPR046460">
    <property type="entry name" value="UNC80_C"/>
</dbReference>
<dbReference type="Pfam" id="PF20262">
    <property type="entry name" value="UNC80_C"/>
    <property type="match status" value="1"/>
</dbReference>
<evidence type="ECO:0000259" key="2">
    <source>
        <dbReference type="Pfam" id="PF20262"/>
    </source>
</evidence>
<dbReference type="PROSITE" id="PS00599">
    <property type="entry name" value="AA_TRANSFER_CLASS_2"/>
    <property type="match status" value="1"/>
</dbReference>
<feature type="compositionally biased region" description="Polar residues" evidence="1">
    <location>
        <begin position="77"/>
        <end position="98"/>
    </location>
</feature>
<feature type="region of interest" description="Disordered" evidence="1">
    <location>
        <begin position="378"/>
        <end position="401"/>
    </location>
</feature>
<organism evidence="3 4">
    <name type="scientific">Agaricus bisporus var. burnettii</name>
    <dbReference type="NCBI Taxonomy" id="192524"/>
    <lineage>
        <taxon>Eukaryota</taxon>
        <taxon>Fungi</taxon>
        <taxon>Dikarya</taxon>
        <taxon>Basidiomycota</taxon>
        <taxon>Agaricomycotina</taxon>
        <taxon>Agaricomycetes</taxon>
        <taxon>Agaricomycetidae</taxon>
        <taxon>Agaricales</taxon>
        <taxon>Agaricineae</taxon>
        <taxon>Agaricaceae</taxon>
        <taxon>Agaricus</taxon>
    </lineage>
</organism>
<feature type="region of interest" description="Disordered" evidence="1">
    <location>
        <begin position="1389"/>
        <end position="1447"/>
    </location>
</feature>
<dbReference type="GO" id="GO:0016740">
    <property type="term" value="F:transferase activity"/>
    <property type="evidence" value="ECO:0007669"/>
    <property type="project" value="InterPro"/>
</dbReference>
<feature type="region of interest" description="Disordered" evidence="1">
    <location>
        <begin position="565"/>
        <end position="619"/>
    </location>
</feature>
<feature type="region of interest" description="Disordered" evidence="1">
    <location>
        <begin position="1"/>
        <end position="98"/>
    </location>
</feature>
<feature type="compositionally biased region" description="Basic and acidic residues" evidence="1">
    <location>
        <begin position="919"/>
        <end position="932"/>
    </location>
</feature>
<dbReference type="PANTHER" id="PTHR31781">
    <property type="entry name" value="UNC80"/>
    <property type="match status" value="1"/>
</dbReference>
<feature type="domain" description="Protein UNC80 C-terminal" evidence="2">
    <location>
        <begin position="1756"/>
        <end position="1886"/>
    </location>
</feature>
<feature type="compositionally biased region" description="Basic and acidic residues" evidence="1">
    <location>
        <begin position="1426"/>
        <end position="1437"/>
    </location>
</feature>
<evidence type="ECO:0000313" key="4">
    <source>
        <dbReference type="Proteomes" id="UP000629468"/>
    </source>
</evidence>
<dbReference type="PANTHER" id="PTHR31781:SF1">
    <property type="entry name" value="PROTEIN UNC-80 HOMOLOG"/>
    <property type="match status" value="1"/>
</dbReference>
<feature type="compositionally biased region" description="Polar residues" evidence="1">
    <location>
        <begin position="18"/>
        <end position="31"/>
    </location>
</feature>
<feature type="compositionally biased region" description="Low complexity" evidence="1">
    <location>
        <begin position="1394"/>
        <end position="1408"/>
    </location>
</feature>
<feature type="compositionally biased region" description="Low complexity" evidence="1">
    <location>
        <begin position="2492"/>
        <end position="2505"/>
    </location>
</feature>
<feature type="region of interest" description="Disordered" evidence="1">
    <location>
        <begin position="1290"/>
        <end position="1334"/>
    </location>
</feature>
<feature type="compositionally biased region" description="Gly residues" evidence="1">
    <location>
        <begin position="1300"/>
        <end position="1328"/>
    </location>
</feature>
<feature type="region of interest" description="Disordered" evidence="1">
    <location>
        <begin position="898"/>
        <end position="932"/>
    </location>
</feature>
<feature type="compositionally biased region" description="Polar residues" evidence="1">
    <location>
        <begin position="2511"/>
        <end position="2529"/>
    </location>
</feature>
<feature type="compositionally biased region" description="Low complexity" evidence="1">
    <location>
        <begin position="565"/>
        <end position="598"/>
    </location>
</feature>
<evidence type="ECO:0000313" key="3">
    <source>
        <dbReference type="EMBL" id="KAF7763456.1"/>
    </source>
</evidence>
<dbReference type="InterPro" id="IPR001917">
    <property type="entry name" value="Aminotrans_II_pyridoxalP_BS"/>
</dbReference>